<protein>
    <submittedName>
        <fullName evidence="2">Prepilin-type N-terminal cleavage/methylation domain-containing protein</fullName>
    </submittedName>
</protein>
<dbReference type="Proteomes" id="UP000547674">
    <property type="component" value="Unassembled WGS sequence"/>
</dbReference>
<name>A0A7Y2E507_UNCEI</name>
<keyword evidence="1" id="KW-0812">Transmembrane</keyword>
<dbReference type="EMBL" id="JABDJR010000039">
    <property type="protein sequence ID" value="NNF05339.1"/>
    <property type="molecule type" value="Genomic_DNA"/>
</dbReference>
<keyword evidence="1" id="KW-0472">Membrane</keyword>
<organism evidence="2 3">
    <name type="scientific">Eiseniibacteriota bacterium</name>
    <dbReference type="NCBI Taxonomy" id="2212470"/>
    <lineage>
        <taxon>Bacteria</taxon>
        <taxon>Candidatus Eiseniibacteriota</taxon>
    </lineage>
</organism>
<gene>
    <name evidence="2" type="ORF">HKN21_01130</name>
</gene>
<comment type="caution">
    <text evidence="2">The sequence shown here is derived from an EMBL/GenBank/DDBJ whole genome shotgun (WGS) entry which is preliminary data.</text>
</comment>
<proteinExistence type="predicted"/>
<evidence type="ECO:0000313" key="2">
    <source>
        <dbReference type="EMBL" id="NNF05339.1"/>
    </source>
</evidence>
<sequence length="127" mass="13545">MQGVLGRSVRHQRGLTLAEVLVAVVLMGIAALVVVEVLVPSNTSSTLQLRQFELERECGSAMEALLATDFMSLSTGTYGPTVLSSVPGGERLIEITAPSARVKQVRVTVTTSDAEVMLVSLKGRRSF</sequence>
<reference evidence="2 3" key="1">
    <citation type="submission" date="2020-03" db="EMBL/GenBank/DDBJ databases">
        <title>Metabolic flexibility allows generalist bacteria to become dominant in a frequently disturbed ecosystem.</title>
        <authorList>
            <person name="Chen Y.-J."/>
            <person name="Leung P.M."/>
            <person name="Bay S.K."/>
            <person name="Hugenholtz P."/>
            <person name="Kessler A.J."/>
            <person name="Shelley G."/>
            <person name="Waite D.W."/>
            <person name="Cook P.L."/>
            <person name="Greening C."/>
        </authorList>
    </citation>
    <scope>NUCLEOTIDE SEQUENCE [LARGE SCALE GENOMIC DNA]</scope>
    <source>
        <strain evidence="2">SS_bin_28</strain>
    </source>
</reference>
<dbReference type="AlphaFoldDB" id="A0A7Y2E507"/>
<evidence type="ECO:0000313" key="3">
    <source>
        <dbReference type="Proteomes" id="UP000547674"/>
    </source>
</evidence>
<dbReference type="InterPro" id="IPR012902">
    <property type="entry name" value="N_methyl_site"/>
</dbReference>
<evidence type="ECO:0000256" key="1">
    <source>
        <dbReference type="SAM" id="Phobius"/>
    </source>
</evidence>
<feature type="transmembrane region" description="Helical" evidence="1">
    <location>
        <begin position="20"/>
        <end position="39"/>
    </location>
</feature>
<keyword evidence="1" id="KW-1133">Transmembrane helix</keyword>
<accession>A0A7Y2E507</accession>
<dbReference type="NCBIfam" id="TIGR02532">
    <property type="entry name" value="IV_pilin_GFxxxE"/>
    <property type="match status" value="1"/>
</dbReference>
<dbReference type="Pfam" id="PF07963">
    <property type="entry name" value="N_methyl"/>
    <property type="match status" value="1"/>
</dbReference>